<dbReference type="InterPro" id="IPR053374">
    <property type="entry name" value="TCP-1_chaperonin"/>
</dbReference>
<comment type="similarity">
    <text evidence="2 8">Belongs to the TCP-1 chaperonin family.</text>
</comment>
<dbReference type="InterPro" id="IPR017998">
    <property type="entry name" value="Chaperone_TCP-1"/>
</dbReference>
<protein>
    <recommendedName>
        <fullName evidence="7">CCT-beta</fullName>
    </recommendedName>
</protein>
<dbReference type="EMBL" id="JAPMOS010000020">
    <property type="protein sequence ID" value="KAJ4459364.1"/>
    <property type="molecule type" value="Genomic_DNA"/>
</dbReference>
<dbReference type="PANTHER" id="PTHR11353">
    <property type="entry name" value="CHAPERONIN"/>
    <property type="match status" value="1"/>
</dbReference>
<keyword evidence="4 8" id="KW-0547">Nucleotide-binding</keyword>
<reference evidence="9" key="1">
    <citation type="journal article" date="2022" name="bioRxiv">
        <title>Genomics of Preaxostyla Flagellates Illuminates Evolutionary Transitions and the Path Towards Mitochondrial Loss.</title>
        <authorList>
            <person name="Novak L.V.F."/>
            <person name="Treitli S.C."/>
            <person name="Pyrih J."/>
            <person name="Halakuc P."/>
            <person name="Pipaliya S.V."/>
            <person name="Vacek V."/>
            <person name="Brzon O."/>
            <person name="Soukal P."/>
            <person name="Eme L."/>
            <person name="Dacks J.B."/>
            <person name="Karnkowska A."/>
            <person name="Elias M."/>
            <person name="Hampl V."/>
        </authorList>
    </citation>
    <scope>NUCLEOTIDE SEQUENCE</scope>
    <source>
        <strain evidence="9">RCP-MX</strain>
    </source>
</reference>
<evidence type="ECO:0000256" key="1">
    <source>
        <dbReference type="ARBA" id="ARBA00004496"/>
    </source>
</evidence>
<dbReference type="InterPro" id="IPR002423">
    <property type="entry name" value="Cpn60/GroEL/TCP-1"/>
</dbReference>
<evidence type="ECO:0000256" key="7">
    <source>
        <dbReference type="ARBA" id="ARBA00033237"/>
    </source>
</evidence>
<dbReference type="PROSITE" id="PS00995">
    <property type="entry name" value="TCP1_3"/>
    <property type="match status" value="1"/>
</dbReference>
<dbReference type="SUPFAM" id="SSF54849">
    <property type="entry name" value="GroEL-intermediate domain like"/>
    <property type="match status" value="1"/>
</dbReference>
<comment type="subcellular location">
    <subcellularLocation>
        <location evidence="1">Cytoplasm</location>
    </subcellularLocation>
</comment>
<dbReference type="Gene3D" id="3.30.260.10">
    <property type="entry name" value="TCP-1-like chaperonin intermediate domain"/>
    <property type="match status" value="1"/>
</dbReference>
<accession>A0ABQ8UPV6</accession>
<dbReference type="Gene3D" id="3.50.7.10">
    <property type="entry name" value="GroEL"/>
    <property type="match status" value="1"/>
</dbReference>
<dbReference type="Gene3D" id="1.10.560.10">
    <property type="entry name" value="GroEL-like equatorial domain"/>
    <property type="match status" value="1"/>
</dbReference>
<dbReference type="NCBIfam" id="TIGR02341">
    <property type="entry name" value="chap_CCT_beta"/>
    <property type="match status" value="1"/>
</dbReference>
<evidence type="ECO:0000256" key="5">
    <source>
        <dbReference type="ARBA" id="ARBA00022840"/>
    </source>
</evidence>
<dbReference type="PRINTS" id="PR00304">
    <property type="entry name" value="TCOMPLEXTCP1"/>
</dbReference>
<dbReference type="PROSITE" id="PS00751">
    <property type="entry name" value="TCP1_2"/>
    <property type="match status" value="1"/>
</dbReference>
<dbReference type="SUPFAM" id="SSF52029">
    <property type="entry name" value="GroEL apical domain-like"/>
    <property type="match status" value="1"/>
</dbReference>
<dbReference type="InterPro" id="IPR027409">
    <property type="entry name" value="GroEL-like_apical_dom_sf"/>
</dbReference>
<evidence type="ECO:0000256" key="2">
    <source>
        <dbReference type="ARBA" id="ARBA00008020"/>
    </source>
</evidence>
<keyword evidence="10" id="KW-1185">Reference proteome</keyword>
<keyword evidence="6 8" id="KW-0143">Chaperone</keyword>
<keyword evidence="5 8" id="KW-0067">ATP-binding</keyword>
<dbReference type="InterPro" id="IPR027413">
    <property type="entry name" value="GROEL-like_equatorial_sf"/>
</dbReference>
<dbReference type="Proteomes" id="UP001141327">
    <property type="component" value="Unassembled WGS sequence"/>
</dbReference>
<dbReference type="InterPro" id="IPR027410">
    <property type="entry name" value="TCP-1-like_intermed_sf"/>
</dbReference>
<evidence type="ECO:0000256" key="4">
    <source>
        <dbReference type="ARBA" id="ARBA00022741"/>
    </source>
</evidence>
<dbReference type="CDD" id="cd03336">
    <property type="entry name" value="TCP1_beta"/>
    <property type="match status" value="1"/>
</dbReference>
<comment type="caution">
    <text evidence="9">The sequence shown here is derived from an EMBL/GenBank/DDBJ whole genome shotgun (WGS) entry which is preliminary data.</text>
</comment>
<gene>
    <name evidence="9" type="ORF">PAPYR_4665</name>
</gene>
<dbReference type="PROSITE" id="PS00750">
    <property type="entry name" value="TCP1_1"/>
    <property type="match status" value="1"/>
</dbReference>
<dbReference type="InterPro" id="IPR012716">
    <property type="entry name" value="Chap_CCT_beta"/>
</dbReference>
<keyword evidence="3" id="KW-0963">Cytoplasm</keyword>
<evidence type="ECO:0000256" key="3">
    <source>
        <dbReference type="ARBA" id="ARBA00022490"/>
    </source>
</evidence>
<evidence type="ECO:0000313" key="9">
    <source>
        <dbReference type="EMBL" id="KAJ4459364.1"/>
    </source>
</evidence>
<dbReference type="SUPFAM" id="SSF48592">
    <property type="entry name" value="GroEL equatorial domain-like"/>
    <property type="match status" value="1"/>
</dbReference>
<name>A0ABQ8UPV6_9EUKA</name>
<evidence type="ECO:0000313" key="10">
    <source>
        <dbReference type="Proteomes" id="UP001141327"/>
    </source>
</evidence>
<dbReference type="Pfam" id="PF00118">
    <property type="entry name" value="Cpn60_TCP1"/>
    <property type="match status" value="1"/>
</dbReference>
<dbReference type="NCBIfam" id="NF041083">
    <property type="entry name" value="thermosome_beta"/>
    <property type="match status" value="1"/>
</dbReference>
<evidence type="ECO:0000256" key="6">
    <source>
        <dbReference type="ARBA" id="ARBA00023186"/>
    </source>
</evidence>
<sequence length="529" mass="57078">MSAPQVLKQGSTEERAENARMSSFVGAIAIKDMIKTTLGPKGMDKILQSVSGSEAIVTNDGATILGKVAVDNAAAKLLIDVSKTQDIEVGDGTTSVTVLTGELLGEAEKLVDKKLHPQTIIQGYRIAYNAARDALVRSASPINQDPAALRTTLMEIARTTLSSKILAQDRDHFADIAVRAVLRLAGSPNLDQIHFIKKVGAGLHQSYLEEGFLLAKHPGVGQPTRIEKARIMIANTAMDTDKIKIYGATAKVENPAAIAELEKAEKEKMKEKVQNILSTGCNCFINRLLIYNYPEQLFTQAHVMAIEHAEFEGIERLALVTGAEIASNFGAAERVRLGQCDLIEEIMIGEDKVLRFAGLPLQGASTIVLRGANKHVLDEAERSMHDALCVLVQAVKDQRLVYGGGCSEMLMSRAVDEVATQTMGKKALAVEAFARALRSIPTILADNAGLDSQDLVARLRAAHYQGNVLAGLDLELGAVGDMRALGITETLRVKEQVLVSASEAAEMILRVDDIIQCAPRQRGEQPEDD</sequence>
<dbReference type="InterPro" id="IPR002194">
    <property type="entry name" value="Chaperonin_TCP-1_CS"/>
</dbReference>
<evidence type="ECO:0000256" key="8">
    <source>
        <dbReference type="RuleBase" id="RU004187"/>
    </source>
</evidence>
<proteinExistence type="inferred from homology"/>
<organism evidence="9 10">
    <name type="scientific">Paratrimastix pyriformis</name>
    <dbReference type="NCBI Taxonomy" id="342808"/>
    <lineage>
        <taxon>Eukaryota</taxon>
        <taxon>Metamonada</taxon>
        <taxon>Preaxostyla</taxon>
        <taxon>Paratrimastigidae</taxon>
        <taxon>Paratrimastix</taxon>
    </lineage>
</organism>